<proteinExistence type="predicted"/>
<dbReference type="InterPro" id="IPR044993">
    <property type="entry name" value="BXL"/>
</dbReference>
<evidence type="ECO:0008006" key="4">
    <source>
        <dbReference type="Google" id="ProtNLM"/>
    </source>
</evidence>
<dbReference type="InterPro" id="IPR017853">
    <property type="entry name" value="GH"/>
</dbReference>
<dbReference type="GO" id="GO:0031222">
    <property type="term" value="P:arabinan catabolic process"/>
    <property type="evidence" value="ECO:0007669"/>
    <property type="project" value="TreeGrafter"/>
</dbReference>
<dbReference type="PANTHER" id="PTHR42721:SF1">
    <property type="entry name" value="BETA-D-XYLOSIDASE 6-RELATED"/>
    <property type="match status" value="1"/>
</dbReference>
<reference evidence="2 3" key="1">
    <citation type="submission" date="2024-01" db="EMBL/GenBank/DDBJ databases">
        <title>Genome assemblies of Stephania.</title>
        <authorList>
            <person name="Yang L."/>
        </authorList>
    </citation>
    <scope>NUCLEOTIDE SEQUENCE [LARGE SCALE GENOMIC DNA]</scope>
    <source>
        <strain evidence="2">YNDBR</strain>
        <tissue evidence="2">Leaf</tissue>
    </source>
</reference>
<evidence type="ECO:0000256" key="1">
    <source>
        <dbReference type="ARBA" id="ARBA00022801"/>
    </source>
</evidence>
<dbReference type="SUPFAM" id="SSF51445">
    <property type="entry name" value="(Trans)glycosidases"/>
    <property type="match status" value="1"/>
</dbReference>
<comment type="caution">
    <text evidence="2">The sequence shown here is derived from an EMBL/GenBank/DDBJ whole genome shotgun (WGS) entry which is preliminary data.</text>
</comment>
<dbReference type="GO" id="GO:0009044">
    <property type="term" value="F:xylan 1,4-beta-xylosidase activity"/>
    <property type="evidence" value="ECO:0007669"/>
    <property type="project" value="InterPro"/>
</dbReference>
<dbReference type="Gene3D" id="3.20.20.300">
    <property type="entry name" value="Glycoside hydrolase, family 3, N-terminal domain"/>
    <property type="match status" value="1"/>
</dbReference>
<dbReference type="AlphaFoldDB" id="A0AAP0FMG9"/>
<evidence type="ECO:0000313" key="3">
    <source>
        <dbReference type="Proteomes" id="UP001420932"/>
    </source>
</evidence>
<dbReference type="PANTHER" id="PTHR42721">
    <property type="entry name" value="SUGAR HYDROLASE-RELATED"/>
    <property type="match status" value="1"/>
</dbReference>
<evidence type="ECO:0000313" key="2">
    <source>
        <dbReference type="EMBL" id="KAK9106989.1"/>
    </source>
</evidence>
<keyword evidence="3" id="KW-1185">Reference proteome</keyword>
<dbReference type="EMBL" id="JBBNAF010000010">
    <property type="protein sequence ID" value="KAK9106989.1"/>
    <property type="molecule type" value="Genomic_DNA"/>
</dbReference>
<gene>
    <name evidence="2" type="ORF">Syun_023000</name>
</gene>
<protein>
    <recommendedName>
        <fullName evidence="4">Glycoside hydrolase family 3 N-terminal domain-containing protein</fullName>
    </recommendedName>
</protein>
<dbReference type="GO" id="GO:0045493">
    <property type="term" value="P:xylan catabolic process"/>
    <property type="evidence" value="ECO:0007669"/>
    <property type="project" value="InterPro"/>
</dbReference>
<accession>A0AAP0FMG9</accession>
<name>A0AAP0FMG9_9MAGN</name>
<dbReference type="Proteomes" id="UP001420932">
    <property type="component" value="Unassembled WGS sequence"/>
</dbReference>
<organism evidence="2 3">
    <name type="scientific">Stephania yunnanensis</name>
    <dbReference type="NCBI Taxonomy" id="152371"/>
    <lineage>
        <taxon>Eukaryota</taxon>
        <taxon>Viridiplantae</taxon>
        <taxon>Streptophyta</taxon>
        <taxon>Embryophyta</taxon>
        <taxon>Tracheophyta</taxon>
        <taxon>Spermatophyta</taxon>
        <taxon>Magnoliopsida</taxon>
        <taxon>Ranunculales</taxon>
        <taxon>Menispermaceae</taxon>
        <taxon>Menispermoideae</taxon>
        <taxon>Cissampelideae</taxon>
        <taxon>Stephania</taxon>
    </lineage>
</organism>
<dbReference type="InterPro" id="IPR036962">
    <property type="entry name" value="Glyco_hydro_3_N_sf"/>
</dbReference>
<sequence>MHLNSKFKGSFSSATRLHRRSNIFIHNSITRLETTEEDPFVVAAYAVKYVKGLQGETHASDGELMLSACCKHFTGYDLEKWGLH</sequence>
<keyword evidence="1" id="KW-0378">Hydrolase</keyword>
<dbReference type="GO" id="GO:0046556">
    <property type="term" value="F:alpha-L-arabinofuranosidase activity"/>
    <property type="evidence" value="ECO:0007669"/>
    <property type="project" value="TreeGrafter"/>
</dbReference>